<keyword evidence="3" id="KW-0560">Oxidoreductase</keyword>
<protein>
    <submittedName>
        <fullName evidence="5">3-oxoacyl-ACP reductase</fullName>
    </submittedName>
</protein>
<organism evidence="5 6">
    <name type="scientific">Rossellomorea vietnamensis</name>
    <dbReference type="NCBI Taxonomy" id="218284"/>
    <lineage>
        <taxon>Bacteria</taxon>
        <taxon>Bacillati</taxon>
        <taxon>Bacillota</taxon>
        <taxon>Bacilli</taxon>
        <taxon>Bacillales</taxon>
        <taxon>Bacillaceae</taxon>
        <taxon>Rossellomorea</taxon>
    </lineage>
</organism>
<dbReference type="PANTHER" id="PTHR42879">
    <property type="entry name" value="3-OXOACYL-(ACYL-CARRIER-PROTEIN) REDUCTASE"/>
    <property type="match status" value="1"/>
</dbReference>
<evidence type="ECO:0000256" key="1">
    <source>
        <dbReference type="ARBA" id="ARBA00006484"/>
    </source>
</evidence>
<dbReference type="EMBL" id="LIXZ01000015">
    <property type="protein sequence ID" value="KPL58406.1"/>
    <property type="molecule type" value="Genomic_DNA"/>
</dbReference>
<name>A0A0P6WLS6_9BACI</name>
<evidence type="ECO:0000256" key="3">
    <source>
        <dbReference type="ARBA" id="ARBA00023002"/>
    </source>
</evidence>
<evidence type="ECO:0000259" key="4">
    <source>
        <dbReference type="SMART" id="SM00822"/>
    </source>
</evidence>
<dbReference type="InterPro" id="IPR050259">
    <property type="entry name" value="SDR"/>
</dbReference>
<evidence type="ECO:0000256" key="2">
    <source>
        <dbReference type="ARBA" id="ARBA00022857"/>
    </source>
</evidence>
<proteinExistence type="inferred from homology"/>
<dbReference type="PATRIC" id="fig|218284.4.peg.1442"/>
<reference evidence="5 6" key="1">
    <citation type="submission" date="2015-08" db="EMBL/GenBank/DDBJ databases">
        <title>Draft Genome Sequence of Bacillus vietnamensis UCD-SED5.</title>
        <authorList>
            <person name="Lee R.D."/>
            <person name="Jospin G."/>
            <person name="Lang J.M."/>
            <person name="Coil D.A."/>
            <person name="Eisen J.A."/>
        </authorList>
    </citation>
    <scope>NUCLEOTIDE SEQUENCE [LARGE SCALE GENOMIC DNA]</scope>
    <source>
        <strain evidence="5 6">UCD-SED5</strain>
    </source>
</reference>
<gene>
    <name evidence="5" type="ORF">AM506_16210</name>
</gene>
<dbReference type="NCBIfam" id="NF009466">
    <property type="entry name" value="PRK12826.1-2"/>
    <property type="match status" value="1"/>
</dbReference>
<keyword evidence="2" id="KW-0521">NADP</keyword>
<dbReference type="InterPro" id="IPR036291">
    <property type="entry name" value="NAD(P)-bd_dom_sf"/>
</dbReference>
<dbReference type="InterPro" id="IPR002347">
    <property type="entry name" value="SDR_fam"/>
</dbReference>
<dbReference type="Proteomes" id="UP000050398">
    <property type="component" value="Unassembled WGS sequence"/>
</dbReference>
<dbReference type="FunFam" id="3.40.50.720:FF:000115">
    <property type="entry name" value="3-oxoacyl-[acyl-carrier-protein] reductase FabG"/>
    <property type="match status" value="1"/>
</dbReference>
<dbReference type="GO" id="GO:0032787">
    <property type="term" value="P:monocarboxylic acid metabolic process"/>
    <property type="evidence" value="ECO:0007669"/>
    <property type="project" value="UniProtKB-ARBA"/>
</dbReference>
<feature type="domain" description="Ketoreductase" evidence="4">
    <location>
        <begin position="7"/>
        <end position="185"/>
    </location>
</feature>
<dbReference type="SMART" id="SM00822">
    <property type="entry name" value="PKS_KR"/>
    <property type="match status" value="1"/>
</dbReference>
<dbReference type="GO" id="GO:0016491">
    <property type="term" value="F:oxidoreductase activity"/>
    <property type="evidence" value="ECO:0007669"/>
    <property type="project" value="UniProtKB-KW"/>
</dbReference>
<dbReference type="RefSeq" id="WP_060673527.1">
    <property type="nucleotide sequence ID" value="NZ_LIXZ01000015.1"/>
</dbReference>
<dbReference type="PRINTS" id="PR00081">
    <property type="entry name" value="GDHRDH"/>
</dbReference>
<comment type="similarity">
    <text evidence="1">Belongs to the short-chain dehydrogenases/reductases (SDR) family.</text>
</comment>
<sequence>MVQLENQIAIVTGASRGIGREISKKLALDGATVYLVDIQEQALLETYHQFMEENLSVKAIRADVTNEAEVEKLFAEVEGEHGKVDILINNAGIIRDNLLYKMSSTDWDDVMNVHLKGTFLCSKYAQKSMVKNQYGRIINLSSVSALGSRGQANYAAAKAGIQGFTKTLAMELGKYHITVNAIAPGFIMTDMTKAVAERLGIPFEELIEAKVKQIPVNRAGTPEDIAQAASFFASPDSSFISGQVLYVAGGPKA</sequence>
<evidence type="ECO:0000313" key="6">
    <source>
        <dbReference type="Proteomes" id="UP000050398"/>
    </source>
</evidence>
<comment type="caution">
    <text evidence="5">The sequence shown here is derived from an EMBL/GenBank/DDBJ whole genome shotgun (WGS) entry which is preliminary data.</text>
</comment>
<dbReference type="PANTHER" id="PTHR42879:SF2">
    <property type="entry name" value="3-OXOACYL-[ACYL-CARRIER-PROTEIN] REDUCTASE FABG"/>
    <property type="match status" value="1"/>
</dbReference>
<dbReference type="InterPro" id="IPR020904">
    <property type="entry name" value="Sc_DH/Rdtase_CS"/>
</dbReference>
<dbReference type="Pfam" id="PF13561">
    <property type="entry name" value="adh_short_C2"/>
    <property type="match status" value="1"/>
</dbReference>
<accession>A0A0P6WLS6</accession>
<dbReference type="PROSITE" id="PS00061">
    <property type="entry name" value="ADH_SHORT"/>
    <property type="match status" value="1"/>
</dbReference>
<evidence type="ECO:0000313" key="5">
    <source>
        <dbReference type="EMBL" id="KPL58406.1"/>
    </source>
</evidence>
<dbReference type="OrthoDB" id="9803333at2"/>
<dbReference type="AlphaFoldDB" id="A0A0P6WLS6"/>
<dbReference type="Gene3D" id="3.40.50.720">
    <property type="entry name" value="NAD(P)-binding Rossmann-like Domain"/>
    <property type="match status" value="1"/>
</dbReference>
<dbReference type="InterPro" id="IPR057326">
    <property type="entry name" value="KR_dom"/>
</dbReference>
<dbReference type="PRINTS" id="PR00080">
    <property type="entry name" value="SDRFAMILY"/>
</dbReference>
<dbReference type="SUPFAM" id="SSF51735">
    <property type="entry name" value="NAD(P)-binding Rossmann-fold domains"/>
    <property type="match status" value="1"/>
</dbReference>